<comment type="catalytic activity">
    <reaction evidence="7">
        <text>3D-3,5/4-trihydroxycyclohexane-1,2-dione + H2O = 5-deoxy-D-glucuronate + H(+)</text>
        <dbReference type="Rhea" id="RHEA:25836"/>
        <dbReference type="ChEBI" id="CHEBI:15377"/>
        <dbReference type="ChEBI" id="CHEBI:15378"/>
        <dbReference type="ChEBI" id="CHEBI:28446"/>
        <dbReference type="ChEBI" id="CHEBI:58852"/>
        <dbReference type="EC" id="3.7.1.22"/>
    </reaction>
</comment>
<keyword evidence="5 7" id="KW-0520">NAD</keyword>
<dbReference type="HAMAP" id="MF_01669">
    <property type="entry name" value="IolD"/>
    <property type="match status" value="1"/>
</dbReference>
<evidence type="ECO:0000256" key="1">
    <source>
        <dbReference type="ARBA" id="ARBA00007812"/>
    </source>
</evidence>
<dbReference type="EC" id="3.7.1.22" evidence="7"/>
<dbReference type="RefSeq" id="WP_041900057.1">
    <property type="nucleotide sequence ID" value="NZ_CP010086.2"/>
</dbReference>
<dbReference type="Pfam" id="PF02775">
    <property type="entry name" value="TPP_enzyme_C"/>
    <property type="match status" value="1"/>
</dbReference>
<dbReference type="PROSITE" id="PS00187">
    <property type="entry name" value="TPP_ENZYMES"/>
    <property type="match status" value="1"/>
</dbReference>
<organism evidence="11 12">
    <name type="scientific">Clostridium beijerinckii</name>
    <name type="common">Clostridium MP</name>
    <dbReference type="NCBI Taxonomy" id="1520"/>
    <lineage>
        <taxon>Bacteria</taxon>
        <taxon>Bacillati</taxon>
        <taxon>Bacillota</taxon>
        <taxon>Clostridia</taxon>
        <taxon>Eubacteriales</taxon>
        <taxon>Clostridiaceae</taxon>
        <taxon>Clostridium</taxon>
    </lineage>
</organism>
<evidence type="ECO:0000259" key="10">
    <source>
        <dbReference type="Pfam" id="PF02776"/>
    </source>
</evidence>
<comment type="cofactor">
    <cofactor evidence="7">
        <name>Mg(2+)</name>
        <dbReference type="ChEBI" id="CHEBI:18420"/>
    </cofactor>
    <text evidence="7">Binds 1 Mg(2+) ion per subunit.</text>
</comment>
<comment type="function">
    <text evidence="7">Involved in the cleavage of the C1-C2 bond of 3D-(3,5/4)-trihydroxycyclohexane-1,2-dione (THcHDO) to yield 5-deoxy-glucuronate (5DG).</text>
</comment>
<dbReference type="Proteomes" id="UP000031866">
    <property type="component" value="Chromosome"/>
</dbReference>
<dbReference type="PANTHER" id="PTHR18968:SF9">
    <property type="entry name" value="3D-(3,5_4)-TRIHYDROXYCYCLOHEXANE-1,2-DIONE HYDROLASE"/>
    <property type="match status" value="1"/>
</dbReference>
<dbReference type="GO" id="GO:0000287">
    <property type="term" value="F:magnesium ion binding"/>
    <property type="evidence" value="ECO:0007669"/>
    <property type="project" value="UniProtKB-UniRule"/>
</dbReference>
<dbReference type="CDD" id="cd02003">
    <property type="entry name" value="TPP_IolD"/>
    <property type="match status" value="1"/>
</dbReference>
<dbReference type="UniPathway" id="UPA00076">
    <property type="reaction ID" value="UER00145"/>
</dbReference>
<evidence type="ECO:0000313" key="11">
    <source>
        <dbReference type="EMBL" id="AJH01604.1"/>
    </source>
</evidence>
<keyword evidence="6 7" id="KW-0786">Thiamine pyrophosphate</keyword>
<evidence type="ECO:0000259" key="8">
    <source>
        <dbReference type="Pfam" id="PF00205"/>
    </source>
</evidence>
<evidence type="ECO:0000256" key="5">
    <source>
        <dbReference type="ARBA" id="ARBA00023027"/>
    </source>
</evidence>
<dbReference type="InterPro" id="IPR029035">
    <property type="entry name" value="DHS-like_NAD/FAD-binding_dom"/>
</dbReference>
<feature type="binding site" evidence="7">
    <location>
        <position position="492"/>
    </location>
    <ligand>
        <name>Mg(2+)</name>
        <dbReference type="ChEBI" id="CHEBI:18420"/>
    </ligand>
</feature>
<dbReference type="PANTHER" id="PTHR18968">
    <property type="entry name" value="THIAMINE PYROPHOSPHATE ENZYMES"/>
    <property type="match status" value="1"/>
</dbReference>
<dbReference type="InterPro" id="IPR029061">
    <property type="entry name" value="THDP-binding"/>
</dbReference>
<dbReference type="InterPro" id="IPR012000">
    <property type="entry name" value="Thiamin_PyroP_enz_cen_dom"/>
</dbReference>
<dbReference type="GO" id="GO:0102481">
    <property type="term" value="F:3D-(3,5/4)-trihydroxycyclohexane-1,2-dione hydrolase activity"/>
    <property type="evidence" value="ECO:0007669"/>
    <property type="project" value="UniProtKB-EC"/>
</dbReference>
<comment type="cofactor">
    <cofactor evidence="7">
        <name>thiamine diphosphate</name>
        <dbReference type="ChEBI" id="CHEBI:58937"/>
    </cofactor>
    <text evidence="7">Binds 1 thiamine pyrophosphate per subunit.</text>
</comment>
<dbReference type="InterPro" id="IPR000399">
    <property type="entry name" value="TPP-bd_CS"/>
</dbReference>
<accession>A0A0B5QX88</accession>
<dbReference type="STRING" id="1520.LF65_05076"/>
<dbReference type="Pfam" id="PF00205">
    <property type="entry name" value="TPP_enzyme_M"/>
    <property type="match status" value="1"/>
</dbReference>
<feature type="region of interest" description="Thiamine pyrophosphate binding" evidence="7">
    <location>
        <begin position="441"/>
        <end position="521"/>
    </location>
</feature>
<dbReference type="AlphaFoldDB" id="A0A0B5QX88"/>
<dbReference type="NCBIfam" id="TIGR04377">
    <property type="entry name" value="myo_inos_iolD"/>
    <property type="match status" value="1"/>
</dbReference>
<dbReference type="InterPro" id="IPR023757">
    <property type="entry name" value="THcHDO_hydrolase_firmi"/>
</dbReference>
<comment type="pathway">
    <text evidence="7">Polyol metabolism; myo-inositol degradation into acetyl-CoA; acetyl-CoA from myo-inositol: step 3/7.</text>
</comment>
<protein>
    <recommendedName>
        <fullName evidence="7">3D-(3,5/4)-trihydroxycyclohexane-1,2-dione hydrolase</fullName>
        <shortName evidence="7">THcHDO hydrolase</shortName>
        <ecNumber evidence="7">3.7.1.22</ecNumber>
    </recommendedName>
</protein>
<dbReference type="GO" id="GO:0019310">
    <property type="term" value="P:inositol catabolic process"/>
    <property type="evidence" value="ECO:0007669"/>
    <property type="project" value="UniProtKB-UniRule"/>
</dbReference>
<dbReference type="GO" id="GO:0005948">
    <property type="term" value="C:acetolactate synthase complex"/>
    <property type="evidence" value="ECO:0007669"/>
    <property type="project" value="TreeGrafter"/>
</dbReference>
<evidence type="ECO:0000259" key="9">
    <source>
        <dbReference type="Pfam" id="PF02775"/>
    </source>
</evidence>
<name>A0A0B5QX88_CLOBE</name>
<evidence type="ECO:0000313" key="12">
    <source>
        <dbReference type="Proteomes" id="UP000031866"/>
    </source>
</evidence>
<evidence type="ECO:0000256" key="7">
    <source>
        <dbReference type="HAMAP-Rule" id="MF_01669"/>
    </source>
</evidence>
<dbReference type="EMBL" id="CP010086">
    <property type="protein sequence ID" value="AJH01604.1"/>
    <property type="molecule type" value="Genomic_DNA"/>
</dbReference>
<dbReference type="GO" id="GO:0009097">
    <property type="term" value="P:isoleucine biosynthetic process"/>
    <property type="evidence" value="ECO:0007669"/>
    <property type="project" value="TreeGrafter"/>
</dbReference>
<gene>
    <name evidence="7" type="primary">iolD</name>
    <name evidence="11" type="ORF">LF65_05076</name>
</gene>
<evidence type="ECO:0000256" key="2">
    <source>
        <dbReference type="ARBA" id="ARBA00022723"/>
    </source>
</evidence>
<evidence type="ECO:0000256" key="6">
    <source>
        <dbReference type="ARBA" id="ARBA00023052"/>
    </source>
</evidence>
<feature type="domain" description="Thiamine pyrophosphate enzyme TPP-binding" evidence="9">
    <location>
        <begin position="440"/>
        <end position="598"/>
    </location>
</feature>
<dbReference type="GO" id="GO:0003984">
    <property type="term" value="F:acetolactate synthase activity"/>
    <property type="evidence" value="ECO:0007669"/>
    <property type="project" value="TreeGrafter"/>
</dbReference>
<dbReference type="CDD" id="cd07035">
    <property type="entry name" value="TPP_PYR_POX_like"/>
    <property type="match status" value="1"/>
</dbReference>
<dbReference type="SUPFAM" id="SSF52518">
    <property type="entry name" value="Thiamin diphosphate-binding fold (THDP-binding)"/>
    <property type="match status" value="2"/>
</dbReference>
<dbReference type="Gene3D" id="3.40.50.1220">
    <property type="entry name" value="TPP-binding domain"/>
    <property type="match status" value="1"/>
</dbReference>
<comment type="similarity">
    <text evidence="1 7">Belongs to the TPP enzyme family.</text>
</comment>
<keyword evidence="3 7" id="KW-0378">Hydrolase</keyword>
<dbReference type="GO" id="GO:0050660">
    <property type="term" value="F:flavin adenine dinucleotide binding"/>
    <property type="evidence" value="ECO:0007669"/>
    <property type="project" value="TreeGrafter"/>
</dbReference>
<dbReference type="Pfam" id="PF02776">
    <property type="entry name" value="TPP_enzyme_N"/>
    <property type="match status" value="1"/>
</dbReference>
<dbReference type="SUPFAM" id="SSF52467">
    <property type="entry name" value="DHS-like NAD/FAD-binding domain"/>
    <property type="match status" value="1"/>
</dbReference>
<proteinExistence type="inferred from homology"/>
<feature type="domain" description="Thiamine pyrophosphate enzyme N-terminal TPP-binding" evidence="10">
    <location>
        <begin position="27"/>
        <end position="133"/>
    </location>
</feature>
<evidence type="ECO:0000256" key="3">
    <source>
        <dbReference type="ARBA" id="ARBA00022801"/>
    </source>
</evidence>
<sequence length="643" mass="71246">MNSIKMTTAQALVRFLNNQYILFDGKEEQFIDGIFTIFGHGIVLGLGQALDENPGNLKVYQGRNEQGMAHVASAFAKQNNRRKIIACSTSIGPGAANMVTAAATATVNNIPLLMFPGDSFASRQPDPVLQQIEQSYNMGITTNDVFKPVCKYWDRVSRPEQLMSAMINAMRVLTDPSDTGAVCIALPQDVQGESFDFPEYFFKKRIHKITRPIAVDEEFKECVELITKRKKPIIICGGGVRYSEAGEVLERFAEKFNIPIGETQAGKSAVRGSHHMNLGGIGVTGNLATNTIAKDADLVIGIGTRFSDFTTSSKSLFKNPKVDFITINLSKFHASKLDSNKIVGDAKACIEKLSNLLEKENYVSSYEDEIKNAKQAWREEMDRLINIKYGKDFTPIIKSRNERSLEEFKELTSGIITQTSALGLIRECIDDNAIVVGASGSLPGDLQRMWETDSRNSYHMEYGYSCMGYEIAASLGCKIAEPSKEVYSLVGDGSYLMLHSELITSLQEGKKINVLLFDNCGFGCINNLQMSNGIGNLATEFRYRNNDTEELNGGLIPIDFAKVASGYGVKTYTAKTLEELKVALIDAKKQKISTLIDIKVLPKTMTDGYESWWHVGLAEVSEKKSVNEAFEYGQNQLKNARKY</sequence>
<evidence type="ECO:0000256" key="4">
    <source>
        <dbReference type="ARBA" id="ARBA00022842"/>
    </source>
</evidence>
<reference evidence="12" key="1">
    <citation type="submission" date="2014-12" db="EMBL/GenBank/DDBJ databases">
        <title>Genome sequence of Clostridium beijerinckii strain 59B.</title>
        <authorList>
            <person name="Little G.T."/>
            <person name="Minton N.P."/>
        </authorList>
    </citation>
    <scope>NUCLEOTIDE SEQUENCE [LARGE SCALE GENOMIC DNA]</scope>
    <source>
        <strain evidence="12">59B</strain>
    </source>
</reference>
<keyword evidence="4 7" id="KW-0460">Magnesium</keyword>
<dbReference type="Gene3D" id="3.40.50.970">
    <property type="match status" value="2"/>
</dbReference>
<dbReference type="GO" id="GO:0009099">
    <property type="term" value="P:L-valine biosynthetic process"/>
    <property type="evidence" value="ECO:0007669"/>
    <property type="project" value="TreeGrafter"/>
</dbReference>
<feature type="binding site" evidence="7">
    <location>
        <position position="65"/>
    </location>
    <ligand>
        <name>thiamine diphosphate</name>
        <dbReference type="ChEBI" id="CHEBI:58937"/>
    </ligand>
</feature>
<dbReference type="InterPro" id="IPR011766">
    <property type="entry name" value="TPP_enzyme_TPP-bd"/>
</dbReference>
<dbReference type="KEGG" id="cbei:LF65_05076"/>
<dbReference type="GO" id="GO:0030976">
    <property type="term" value="F:thiamine pyrophosphate binding"/>
    <property type="evidence" value="ECO:0007669"/>
    <property type="project" value="UniProtKB-UniRule"/>
</dbReference>
<dbReference type="OrthoDB" id="4494979at2"/>
<keyword evidence="2 7" id="KW-0479">Metal-binding</keyword>
<feature type="domain" description="Thiamine pyrophosphate enzyme central" evidence="8">
    <location>
        <begin position="220"/>
        <end position="353"/>
    </location>
</feature>
<dbReference type="InterPro" id="IPR045229">
    <property type="entry name" value="TPP_enz"/>
</dbReference>
<feature type="binding site" evidence="7">
    <location>
        <position position="519"/>
    </location>
    <ligand>
        <name>Mg(2+)</name>
        <dbReference type="ChEBI" id="CHEBI:18420"/>
    </ligand>
</feature>
<dbReference type="InterPro" id="IPR030817">
    <property type="entry name" value="Myo_inos_IolD"/>
</dbReference>
<dbReference type="InterPro" id="IPR012001">
    <property type="entry name" value="Thiamin_PyroP_enz_TPP-bd_dom"/>
</dbReference>